<dbReference type="Pfam" id="PF01676">
    <property type="entry name" value="Metalloenzyme"/>
    <property type="match status" value="1"/>
</dbReference>
<dbReference type="SUPFAM" id="SSF53649">
    <property type="entry name" value="Alkaline phosphatase-like"/>
    <property type="match status" value="1"/>
</dbReference>
<dbReference type="PANTHER" id="PTHR31209:SF4">
    <property type="entry name" value="2,3-BISPHOSPHOGLYCERATE-INDEPENDENT PHOSPHOGLYCERATE MUTASE"/>
    <property type="match status" value="1"/>
</dbReference>
<keyword evidence="5" id="KW-0324">Glycolysis</keyword>
<reference evidence="8 9" key="1">
    <citation type="submission" date="2016-11" db="EMBL/GenBank/DDBJ databases">
        <authorList>
            <person name="Jaros S."/>
            <person name="Januszkiewicz K."/>
            <person name="Wedrychowicz H."/>
        </authorList>
    </citation>
    <scope>NUCLEOTIDE SEQUENCE [LARGE SCALE GENOMIC DNA]</scope>
    <source>
        <strain evidence="8 9">DSM 8605</strain>
    </source>
</reference>
<evidence type="ECO:0000313" key="9">
    <source>
        <dbReference type="Proteomes" id="UP000184447"/>
    </source>
</evidence>
<name>A0A1M5WHE4_9CLOT</name>
<dbReference type="GO" id="GO:0046872">
    <property type="term" value="F:metal ion binding"/>
    <property type="evidence" value="ECO:0007669"/>
    <property type="project" value="InterPro"/>
</dbReference>
<comment type="pathway">
    <text evidence="3">Carbohydrate degradation.</text>
</comment>
<dbReference type="GO" id="GO:0004619">
    <property type="term" value="F:phosphoglycerate mutase activity"/>
    <property type="evidence" value="ECO:0007669"/>
    <property type="project" value="UniProtKB-EC"/>
</dbReference>
<evidence type="ECO:0000256" key="6">
    <source>
        <dbReference type="ARBA" id="ARBA00023235"/>
    </source>
</evidence>
<dbReference type="Pfam" id="PF10143">
    <property type="entry name" value="PhosphMutase"/>
    <property type="match status" value="1"/>
</dbReference>
<keyword evidence="6" id="KW-0413">Isomerase</keyword>
<sequence length="403" mass="44628">MKYITVLVDGMADYEIESLGNKTPLQVANIPNITNLAQKGEIGLVQTVPKGMSPGSDTANLSVMGYAPEIYHTGRSPLEAASMGVELLETDVTFRCNVVTLSEDEPYDEKTMIDHSAGEISSEESKELILFLKKELENEFIKYYPGVSYRHLIVWDNGPLEFTLIPPHDFLGQKVTSYLPQGPNSGILYDMMKKSFDLLNNHPINISRKEKGLNPANSIWIWGEGKKPKLDSFNEKFGLKGSVISAVDLIYGIGILAGLKAIPVEGATGTIHTNFDGKATAAIKAILDGDDFVYIHLEAPDECGHQGDLDGKIKSIEIIDEKIVKPVQNAMEKAGEAYRILILPDHRTPIKIRTHSSEPVPYVIYDSTLDSFKEENRFSEMAAENSGKFFSAGHELLNYFLQK</sequence>
<dbReference type="PIRSF" id="PIRSF006392">
    <property type="entry name" value="IPGAM_arch"/>
    <property type="match status" value="1"/>
</dbReference>
<dbReference type="NCBIfam" id="TIGR02535">
    <property type="entry name" value="hyp_Hser_kinase"/>
    <property type="match status" value="1"/>
</dbReference>
<evidence type="ECO:0000256" key="4">
    <source>
        <dbReference type="ARBA" id="ARBA00005524"/>
    </source>
</evidence>
<protein>
    <submittedName>
        <fullName evidence="8">2,3-bisphosphoglycerate-independent phosphoglycerate mutase</fullName>
    </submittedName>
</protein>
<dbReference type="Gene3D" id="3.40.720.10">
    <property type="entry name" value="Alkaline Phosphatase, subunit A"/>
    <property type="match status" value="1"/>
</dbReference>
<feature type="domain" description="Metalloenzyme" evidence="7">
    <location>
        <begin position="1"/>
        <end position="381"/>
    </location>
</feature>
<dbReference type="InterPro" id="IPR004456">
    <property type="entry name" value="Pglycerate_mutase_ApgM"/>
</dbReference>
<dbReference type="InterPro" id="IPR006124">
    <property type="entry name" value="Metalloenzyme"/>
</dbReference>
<dbReference type="AlphaFoldDB" id="A0A1M5WHE4"/>
<evidence type="ECO:0000313" key="8">
    <source>
        <dbReference type="EMBL" id="SHH86922.1"/>
    </source>
</evidence>
<proteinExistence type="inferred from homology"/>
<dbReference type="RefSeq" id="WP_073339142.1">
    <property type="nucleotide sequence ID" value="NZ_FQXM01000017.1"/>
</dbReference>
<dbReference type="OrthoDB" id="9804453at2"/>
<comment type="similarity">
    <text evidence="4">Belongs to the BPG-independent phosphoglycerate mutase family. A-PGAM subfamily.</text>
</comment>
<dbReference type="NCBIfam" id="TIGR00306">
    <property type="entry name" value="apgM"/>
    <property type="match status" value="1"/>
</dbReference>
<dbReference type="Proteomes" id="UP000184447">
    <property type="component" value="Unassembled WGS sequence"/>
</dbReference>
<evidence type="ECO:0000256" key="3">
    <source>
        <dbReference type="ARBA" id="ARBA00004921"/>
    </source>
</evidence>
<evidence type="ECO:0000256" key="1">
    <source>
        <dbReference type="ARBA" id="ARBA00000370"/>
    </source>
</evidence>
<comment type="catalytic activity">
    <reaction evidence="1">
        <text>(2R)-2-phosphoglycerate = (2R)-3-phosphoglycerate</text>
        <dbReference type="Rhea" id="RHEA:15901"/>
        <dbReference type="ChEBI" id="CHEBI:58272"/>
        <dbReference type="ChEBI" id="CHEBI:58289"/>
        <dbReference type="EC" id="5.4.2.12"/>
    </reaction>
</comment>
<keyword evidence="9" id="KW-1185">Reference proteome</keyword>
<dbReference type="InterPro" id="IPR017850">
    <property type="entry name" value="Alkaline_phosphatase_core_sf"/>
</dbReference>
<evidence type="ECO:0000256" key="2">
    <source>
        <dbReference type="ARBA" id="ARBA00002315"/>
    </source>
</evidence>
<organism evidence="8 9">
    <name type="scientific">Clostridium grantii DSM 8605</name>
    <dbReference type="NCBI Taxonomy" id="1121316"/>
    <lineage>
        <taxon>Bacteria</taxon>
        <taxon>Bacillati</taxon>
        <taxon>Bacillota</taxon>
        <taxon>Clostridia</taxon>
        <taxon>Eubacteriales</taxon>
        <taxon>Clostridiaceae</taxon>
        <taxon>Clostridium</taxon>
    </lineage>
</organism>
<dbReference type="EMBL" id="FQXM01000017">
    <property type="protein sequence ID" value="SHH86922.1"/>
    <property type="molecule type" value="Genomic_DNA"/>
</dbReference>
<dbReference type="GO" id="GO:0006096">
    <property type="term" value="P:glycolytic process"/>
    <property type="evidence" value="ECO:0007669"/>
    <property type="project" value="UniProtKB-KW"/>
</dbReference>
<dbReference type="InterPro" id="IPR042253">
    <property type="entry name" value="Pglycerate_mutase_ApgM_sf"/>
</dbReference>
<dbReference type="InterPro" id="IPR023665">
    <property type="entry name" value="ApgAM_prokaryotes"/>
</dbReference>
<dbReference type="NCBIfam" id="NF003242">
    <property type="entry name" value="PRK04200.1"/>
    <property type="match status" value="1"/>
</dbReference>
<accession>A0A1M5WHE4</accession>
<dbReference type="PANTHER" id="PTHR31209">
    <property type="entry name" value="COFACTOR-INDEPENDENT PHOSPHOGLYCERATE MUTASE"/>
    <property type="match status" value="1"/>
</dbReference>
<dbReference type="STRING" id="1121316.SAMN02745207_02914"/>
<dbReference type="CDD" id="cd16011">
    <property type="entry name" value="iPGM_like"/>
    <property type="match status" value="1"/>
</dbReference>
<evidence type="ECO:0000259" key="7">
    <source>
        <dbReference type="Pfam" id="PF01676"/>
    </source>
</evidence>
<evidence type="ECO:0000256" key="5">
    <source>
        <dbReference type="ARBA" id="ARBA00023152"/>
    </source>
</evidence>
<dbReference type="Gene3D" id="3.30.70.2130">
    <property type="entry name" value="Metalloenzyme domain"/>
    <property type="match status" value="1"/>
</dbReference>
<comment type="function">
    <text evidence="2">Catalyzes the interconversion of 2-phosphoglycerate and 3-phosphoglycerate.</text>
</comment>
<gene>
    <name evidence="8" type="ORF">SAMN02745207_02914</name>
</gene>